<organism evidence="1 2">
    <name type="scientific">Belnapia arida</name>
    <dbReference type="NCBI Taxonomy" id="2804533"/>
    <lineage>
        <taxon>Bacteria</taxon>
        <taxon>Pseudomonadati</taxon>
        <taxon>Pseudomonadota</taxon>
        <taxon>Alphaproteobacteria</taxon>
        <taxon>Acetobacterales</taxon>
        <taxon>Roseomonadaceae</taxon>
        <taxon>Belnapia</taxon>
    </lineage>
</organism>
<dbReference type="EMBL" id="JAETWB010000050">
    <property type="protein sequence ID" value="MBL6082166.1"/>
    <property type="molecule type" value="Genomic_DNA"/>
</dbReference>
<comment type="caution">
    <text evidence="1">The sequence shown here is derived from an EMBL/GenBank/DDBJ whole genome shotgun (WGS) entry which is preliminary data.</text>
</comment>
<dbReference type="Proteomes" id="UP000660885">
    <property type="component" value="Unassembled WGS sequence"/>
</dbReference>
<evidence type="ECO:0000313" key="2">
    <source>
        <dbReference type="Proteomes" id="UP000660885"/>
    </source>
</evidence>
<accession>A0ABS1UFW1</accession>
<sequence>MDIRHLPRRAADDAAPHVHTHLQIPAGIIADGPVAPLDREAVARSFAEALRRHAEGLPRSAKLS</sequence>
<gene>
    <name evidence="1" type="ORF">JMJ56_29760</name>
</gene>
<protein>
    <submittedName>
        <fullName evidence="1">Uncharacterized protein</fullName>
    </submittedName>
</protein>
<reference evidence="1 2" key="1">
    <citation type="submission" date="2021-01" db="EMBL/GenBank/DDBJ databases">
        <title>Belnapia mucosa sp. nov. and Belnapia arida sp. nov., isolated from the Tabernas Desert (Almeria, Spain).</title>
        <authorList>
            <person name="Molina-Menor E."/>
            <person name="Vidal-Verdu A."/>
            <person name="Calonge A."/>
            <person name="Satari L."/>
            <person name="Pereto J."/>
            <person name="Porcar M."/>
        </authorList>
    </citation>
    <scope>NUCLEOTIDE SEQUENCE [LARGE SCALE GENOMIC DNA]</scope>
    <source>
        <strain evidence="1 2">T18</strain>
    </source>
</reference>
<dbReference type="RefSeq" id="WP_202835378.1">
    <property type="nucleotide sequence ID" value="NZ_JAETWB010000050.1"/>
</dbReference>
<proteinExistence type="predicted"/>
<name>A0ABS1UFW1_9PROT</name>
<keyword evidence="2" id="KW-1185">Reference proteome</keyword>
<evidence type="ECO:0000313" key="1">
    <source>
        <dbReference type="EMBL" id="MBL6082166.1"/>
    </source>
</evidence>